<dbReference type="RefSeq" id="WP_084828537.1">
    <property type="nucleotide sequence ID" value="NZ_CM002372.1"/>
</dbReference>
<comment type="caution">
    <text evidence="2">The sequence shown here is derived from an EMBL/GenBank/DDBJ whole genome shotgun (WGS) entry which is preliminary data.</text>
</comment>
<proteinExistence type="predicted"/>
<dbReference type="EMBL" id="AZJT01000017">
    <property type="protein sequence ID" value="ETW91345.1"/>
    <property type="molecule type" value="Genomic_DNA"/>
</dbReference>
<reference evidence="3" key="1">
    <citation type="submission" date="2013-12" db="EMBL/GenBank/DDBJ databases">
        <title>Genome sequences of Streptococcus thermophilus strains MTH17CL396 and M17PTZA496 isolated from Fontina cheese in Valle d'Aosta region (Italy).</title>
        <authorList>
            <person name="Treu L."/>
            <person name="Giacomini A."/>
            <person name="Corich V."/>
            <person name="Vendramin V."/>
            <person name="Bovo B."/>
        </authorList>
    </citation>
    <scope>NUCLEOTIDE SEQUENCE [LARGE SCALE GENOMIC DNA]</scope>
    <source>
        <strain evidence="3">M17PTZA496</strain>
    </source>
</reference>
<keyword evidence="1" id="KW-0472">Membrane</keyword>
<keyword evidence="1" id="KW-0812">Transmembrane</keyword>
<dbReference type="HOGENOM" id="CLU_2620677_0_0_9"/>
<organism evidence="2 3">
    <name type="scientific">Streptococcus thermophilus M17PTZA496</name>
    <dbReference type="NCBI Taxonomy" id="1433289"/>
    <lineage>
        <taxon>Bacteria</taxon>
        <taxon>Bacillati</taxon>
        <taxon>Bacillota</taxon>
        <taxon>Bacilli</taxon>
        <taxon>Lactobacillales</taxon>
        <taxon>Streptococcaceae</taxon>
        <taxon>Streptococcus</taxon>
    </lineage>
</organism>
<feature type="transmembrane region" description="Helical" evidence="1">
    <location>
        <begin position="35"/>
        <end position="56"/>
    </location>
</feature>
<gene>
    <name evidence="2" type="ORF">X841_02520</name>
</gene>
<name>A0A0E2Q2W9_STRTR</name>
<dbReference type="AlphaFoldDB" id="A0A0E2Q2W9"/>
<sequence length="79" mass="8700">MSENSQPQVHVSEPVTEQVTPVVASKKGLSKKVTIVIASVIGADVIISLSFGGYAYTYLEGGEILEENYRYYDKDKKDD</sequence>
<evidence type="ECO:0000313" key="2">
    <source>
        <dbReference type="EMBL" id="ETW91345.1"/>
    </source>
</evidence>
<evidence type="ECO:0000256" key="1">
    <source>
        <dbReference type="SAM" id="Phobius"/>
    </source>
</evidence>
<keyword evidence="1" id="KW-1133">Transmembrane helix</keyword>
<accession>A0A0E2Q2W9</accession>
<evidence type="ECO:0000313" key="3">
    <source>
        <dbReference type="Proteomes" id="UP000024559"/>
    </source>
</evidence>
<dbReference type="Proteomes" id="UP000024559">
    <property type="component" value="Chromosome"/>
</dbReference>
<dbReference type="PATRIC" id="fig|1433289.7.peg.498"/>
<protein>
    <submittedName>
        <fullName evidence="2">Uncharacterized protein</fullName>
    </submittedName>
</protein>